<proteinExistence type="predicted"/>
<feature type="region of interest" description="Disordered" evidence="1">
    <location>
        <begin position="586"/>
        <end position="704"/>
    </location>
</feature>
<dbReference type="EMBL" id="CAKKNE010000004">
    <property type="protein sequence ID" value="CAH0373992.1"/>
    <property type="molecule type" value="Genomic_DNA"/>
</dbReference>
<evidence type="ECO:0000313" key="4">
    <source>
        <dbReference type="Proteomes" id="UP000789595"/>
    </source>
</evidence>
<protein>
    <recommendedName>
        <fullName evidence="5">PH domain-containing protein</fullName>
    </recommendedName>
</protein>
<feature type="compositionally biased region" description="Pro residues" evidence="1">
    <location>
        <begin position="678"/>
        <end position="687"/>
    </location>
</feature>
<reference evidence="3" key="2">
    <citation type="submission" date="2021-11" db="EMBL/GenBank/DDBJ databases">
        <authorList>
            <consortium name="Genoscope - CEA"/>
            <person name="William W."/>
        </authorList>
    </citation>
    <scope>NUCLEOTIDE SEQUENCE</scope>
</reference>
<gene>
    <name evidence="2" type="ORF">PCAL00307_LOCUS17681</name>
    <name evidence="3" type="ORF">PECAL_4P12470</name>
</gene>
<accession>A0A7S4A3F9</accession>
<feature type="compositionally biased region" description="Acidic residues" evidence="1">
    <location>
        <begin position="688"/>
        <end position="697"/>
    </location>
</feature>
<dbReference type="AlphaFoldDB" id="A0A7S4A3F9"/>
<evidence type="ECO:0000313" key="3">
    <source>
        <dbReference type="EMBL" id="CAH0373992.1"/>
    </source>
</evidence>
<organism evidence="2">
    <name type="scientific">Pelagomonas calceolata</name>
    <dbReference type="NCBI Taxonomy" id="35677"/>
    <lineage>
        <taxon>Eukaryota</taxon>
        <taxon>Sar</taxon>
        <taxon>Stramenopiles</taxon>
        <taxon>Ochrophyta</taxon>
        <taxon>Pelagophyceae</taxon>
        <taxon>Pelagomonadales</taxon>
        <taxon>Pelagomonadaceae</taxon>
        <taxon>Pelagomonas</taxon>
    </lineage>
</organism>
<evidence type="ECO:0008006" key="5">
    <source>
        <dbReference type="Google" id="ProtNLM"/>
    </source>
</evidence>
<dbReference type="EMBL" id="HBIW01020553">
    <property type="protein sequence ID" value="CAE0702236.1"/>
    <property type="molecule type" value="Transcribed_RNA"/>
</dbReference>
<evidence type="ECO:0000313" key="2">
    <source>
        <dbReference type="EMBL" id="CAE0702236.1"/>
    </source>
</evidence>
<dbReference type="Proteomes" id="UP000789595">
    <property type="component" value="Unassembled WGS sequence"/>
</dbReference>
<reference evidence="2" key="1">
    <citation type="submission" date="2021-01" db="EMBL/GenBank/DDBJ databases">
        <authorList>
            <person name="Corre E."/>
            <person name="Pelletier E."/>
            <person name="Niang G."/>
            <person name="Scheremetjew M."/>
            <person name="Finn R."/>
            <person name="Kale V."/>
            <person name="Holt S."/>
            <person name="Cochrane G."/>
            <person name="Meng A."/>
            <person name="Brown T."/>
            <person name="Cohen L."/>
        </authorList>
    </citation>
    <scope>NUCLEOTIDE SEQUENCE</scope>
    <source>
        <strain evidence="2">CCMP1756</strain>
    </source>
</reference>
<feature type="compositionally biased region" description="Pro residues" evidence="1">
    <location>
        <begin position="626"/>
        <end position="646"/>
    </location>
</feature>
<evidence type="ECO:0000256" key="1">
    <source>
        <dbReference type="SAM" id="MobiDB-lite"/>
    </source>
</evidence>
<keyword evidence="4" id="KW-1185">Reference proteome</keyword>
<dbReference type="SUPFAM" id="SSF50729">
    <property type="entry name" value="PH domain-like"/>
    <property type="match status" value="1"/>
</dbReference>
<name>A0A7S4A3F9_9STRA</name>
<sequence length="704" mass="75800">MPGRPARQPSKARPWRLCAMNLDELESAAPPAPAQAKSPRGEVVTDPQQLKAWRDAGALPPRGLRTVVAFPLALDASWSAVRAAIAAKTQSLGGDLAEDHGALYARRRPIAKDFERIGPAWKRREGLVGTVKRADELWVKRTLTLSRGELAYFEKPNDWMVSTSARGRLSVTKDTSLIATENEDGAYFRGPAGAPTPHTLSVNDEWTFAFDDARSLIAWRDALETAKTTPPGPAPPIFELRAAAATSSGSETRQRHVVVACDGDCREPIRAAVKALRDEDAACAELWKSGSKAPPDVFVLLDLAAAARRKAIQKHRDAFARVRSGLDQAALRVEKVRELVQPGYTAARLDVPSVQIPDIDKPSNDWRDGCVDEDARSDALEAAVSYLPVNETDRLVSLRRACSSASAALESRAHTKAAEDARKQERDLVDIVEPAVKRGLRDMCDSLADAVKAGAWIGPEAPSSDLWRVDEVAALTKDVVLVRFACTRDSVTPGTVWVTRDATYFAPSLVGKVSSFFSFSSKKEEKLIRMAHADLSKASRVASPVPLKSNAVSLKSRDGTSLILTLITPGASVSAFVDVVTTCAAPRPPPRQKPAPVVVEAKQPEQREDEVAGAARRLREALAPVAEPPPTPPRPEPMLRAPPPAPQSLGDFTGVKDSKLGARISLGFTATTPTHTLAPPPPPPAPPPEEDDDDDVFLDALDGS</sequence>